<evidence type="ECO:0000259" key="16">
    <source>
        <dbReference type="Pfam" id="PF07715"/>
    </source>
</evidence>
<feature type="signal peptide" evidence="14">
    <location>
        <begin position="1"/>
        <end position="23"/>
    </location>
</feature>
<keyword evidence="18" id="KW-1185">Reference proteome</keyword>
<dbReference type="Pfam" id="PF07715">
    <property type="entry name" value="Plug"/>
    <property type="match status" value="1"/>
</dbReference>
<keyword evidence="3 11" id="KW-1134">Transmembrane beta strand</keyword>
<evidence type="ECO:0000256" key="5">
    <source>
        <dbReference type="ARBA" id="ARBA00022692"/>
    </source>
</evidence>
<keyword evidence="5 11" id="KW-0812">Transmembrane</keyword>
<proteinExistence type="inferred from homology"/>
<evidence type="ECO:0000313" key="17">
    <source>
        <dbReference type="EMBL" id="GGC00907.1"/>
    </source>
</evidence>
<dbReference type="PANTHER" id="PTHR32552:SF81">
    <property type="entry name" value="TONB-DEPENDENT OUTER MEMBRANE RECEPTOR"/>
    <property type="match status" value="1"/>
</dbReference>
<dbReference type="EMBL" id="BMHK01000011">
    <property type="protein sequence ID" value="GGC00907.1"/>
    <property type="molecule type" value="Genomic_DNA"/>
</dbReference>
<evidence type="ECO:0000256" key="13">
    <source>
        <dbReference type="SAM" id="MobiDB-lite"/>
    </source>
</evidence>
<name>A0A916TTF6_9SPHN</name>
<dbReference type="GO" id="GO:0009279">
    <property type="term" value="C:cell outer membrane"/>
    <property type="evidence" value="ECO:0007669"/>
    <property type="project" value="UniProtKB-SubCell"/>
</dbReference>
<keyword evidence="7" id="KW-0406">Ion transport</keyword>
<keyword evidence="4" id="KW-0410">Iron transport</keyword>
<dbReference type="InterPro" id="IPR039426">
    <property type="entry name" value="TonB-dep_rcpt-like"/>
</dbReference>
<keyword evidence="6" id="KW-0408">Iron</keyword>
<dbReference type="InterPro" id="IPR000531">
    <property type="entry name" value="Beta-barrel_TonB"/>
</dbReference>
<comment type="subcellular location">
    <subcellularLocation>
        <location evidence="1 11">Cell outer membrane</location>
        <topology evidence="1 11">Multi-pass membrane protein</topology>
    </subcellularLocation>
</comment>
<gene>
    <name evidence="17" type="ORF">GCM10011494_19340</name>
</gene>
<accession>A0A916TTF6</accession>
<dbReference type="InterPro" id="IPR012910">
    <property type="entry name" value="Plug_dom"/>
</dbReference>
<comment type="similarity">
    <text evidence="11 12">Belongs to the TonB-dependent receptor family.</text>
</comment>
<evidence type="ECO:0000256" key="6">
    <source>
        <dbReference type="ARBA" id="ARBA00023004"/>
    </source>
</evidence>
<evidence type="ECO:0000313" key="18">
    <source>
        <dbReference type="Proteomes" id="UP000608154"/>
    </source>
</evidence>
<evidence type="ECO:0000256" key="9">
    <source>
        <dbReference type="ARBA" id="ARBA00023136"/>
    </source>
</evidence>
<reference evidence="17" key="2">
    <citation type="submission" date="2020-09" db="EMBL/GenBank/DDBJ databases">
        <authorList>
            <person name="Sun Q."/>
            <person name="Zhou Y."/>
        </authorList>
    </citation>
    <scope>NUCLEOTIDE SEQUENCE</scope>
    <source>
        <strain evidence="17">CGMCC 1.15095</strain>
    </source>
</reference>
<evidence type="ECO:0000256" key="7">
    <source>
        <dbReference type="ARBA" id="ARBA00023065"/>
    </source>
</evidence>
<keyword evidence="2 11" id="KW-0813">Transport</keyword>
<keyword evidence="8 12" id="KW-0798">TonB box</keyword>
<feature type="domain" description="TonB-dependent receptor plug" evidence="16">
    <location>
        <begin position="50"/>
        <end position="156"/>
    </location>
</feature>
<dbReference type="InterPro" id="IPR036942">
    <property type="entry name" value="Beta-barrel_TonB_sf"/>
</dbReference>
<keyword evidence="17" id="KW-0675">Receptor</keyword>
<feature type="region of interest" description="Disordered" evidence="13">
    <location>
        <begin position="330"/>
        <end position="368"/>
    </location>
</feature>
<dbReference type="SUPFAM" id="SSF56935">
    <property type="entry name" value="Porins"/>
    <property type="match status" value="1"/>
</dbReference>
<reference evidence="17" key="1">
    <citation type="journal article" date="2014" name="Int. J. Syst. Evol. Microbiol.">
        <title>Complete genome sequence of Corynebacterium casei LMG S-19264T (=DSM 44701T), isolated from a smear-ripened cheese.</title>
        <authorList>
            <consortium name="US DOE Joint Genome Institute (JGI-PGF)"/>
            <person name="Walter F."/>
            <person name="Albersmeier A."/>
            <person name="Kalinowski J."/>
            <person name="Ruckert C."/>
        </authorList>
    </citation>
    <scope>NUCLEOTIDE SEQUENCE</scope>
    <source>
        <strain evidence="17">CGMCC 1.15095</strain>
    </source>
</reference>
<evidence type="ECO:0000256" key="14">
    <source>
        <dbReference type="SAM" id="SignalP"/>
    </source>
</evidence>
<protein>
    <submittedName>
        <fullName evidence="17">TonB-dependent receptor</fullName>
    </submittedName>
</protein>
<feature type="domain" description="TonB-dependent receptor-like beta-barrel" evidence="15">
    <location>
        <begin position="257"/>
        <end position="748"/>
    </location>
</feature>
<evidence type="ECO:0000259" key="15">
    <source>
        <dbReference type="Pfam" id="PF00593"/>
    </source>
</evidence>
<evidence type="ECO:0000256" key="2">
    <source>
        <dbReference type="ARBA" id="ARBA00022448"/>
    </source>
</evidence>
<feature type="compositionally biased region" description="Polar residues" evidence="13">
    <location>
        <begin position="351"/>
        <end position="363"/>
    </location>
</feature>
<keyword evidence="9 11" id="KW-0472">Membrane</keyword>
<evidence type="ECO:0000256" key="8">
    <source>
        <dbReference type="ARBA" id="ARBA00023077"/>
    </source>
</evidence>
<dbReference type="RefSeq" id="WP_188770930.1">
    <property type="nucleotide sequence ID" value="NZ_BMHK01000011.1"/>
</dbReference>
<sequence>MNALRVIVLGSTSLFALSTPALAQDVSADAGVATAENVIIVEARRRGENLQDVPLTVNAVTSETLEKLNIRNFTEVASVVPGLALEPGLGTVSSSASLRGVAVDTNTSGGNPTVEFYMNDAPIGINTVLQSMYDIGQIEVLRGPQGTLRGRASPSGSITVTSRRPDMQDWGGYVMGTVTDLDTVNVNGAINMPIDPGVFALRVAGVFEDTEANRVRSINAPEIEPKSETRAFRVSARFTPDSNLEIDGSYSRLERDSTLFDQVESAYLADSGRPVAGTEITADDRFAVMNAPRDNHATYDVINLQARWSFSGHRLDYVGSHVKAFSTSHEPSDKGDFWGPSFPGDPAASGDNLQNYGSTPRTESWQDSHELRLSSEERVAGMFDYVVGGFINKARADVNFTSRTPLFFAAPLPATFVFVNPITTLRPGRALEQAVFGNITAHIGQGTEISGGARHIWYKDTSSTNIVGIRDFGSSTLKHRAWIWTASVKHRFNENLMAYATAGSSWRVGVDTSAIILFGAGNNGITDPNLLALTIPTPEKSKSYEIGVRTNWLDDRLTVNVSAFHQDFDNYLTSIGSTFFAAYDGSGNTAADYSVKTVSSLGVPVPAKVDGVEAEFAFRPSGNFNLSGNVAYARGRIKNGSIPCSPAGNPPPLSSWDVANGQQLLFCTVNQRASKLAPFSASLQAEYAREIFDGKEAFLRGLMTYKGKSQNEQANLFDDVKDYALVNLFAGVRAADGSWELTGFVKNVTNEKIVLSREATPFTASFLLLPTFTSGTGFSNYRGVTMTAPREFGLTFRYAFGSR</sequence>
<dbReference type="Proteomes" id="UP000608154">
    <property type="component" value="Unassembled WGS sequence"/>
</dbReference>
<dbReference type="PANTHER" id="PTHR32552">
    <property type="entry name" value="FERRICHROME IRON RECEPTOR-RELATED"/>
    <property type="match status" value="1"/>
</dbReference>
<keyword evidence="14" id="KW-0732">Signal</keyword>
<evidence type="ECO:0000256" key="10">
    <source>
        <dbReference type="ARBA" id="ARBA00023237"/>
    </source>
</evidence>
<dbReference type="Gene3D" id="2.40.170.20">
    <property type="entry name" value="TonB-dependent receptor, beta-barrel domain"/>
    <property type="match status" value="1"/>
</dbReference>
<dbReference type="GO" id="GO:0006826">
    <property type="term" value="P:iron ion transport"/>
    <property type="evidence" value="ECO:0007669"/>
    <property type="project" value="UniProtKB-KW"/>
</dbReference>
<evidence type="ECO:0000256" key="11">
    <source>
        <dbReference type="PROSITE-ProRule" id="PRU01360"/>
    </source>
</evidence>
<dbReference type="PROSITE" id="PS52016">
    <property type="entry name" value="TONB_DEPENDENT_REC_3"/>
    <property type="match status" value="1"/>
</dbReference>
<comment type="caution">
    <text evidence="17">The sequence shown here is derived from an EMBL/GenBank/DDBJ whole genome shotgun (WGS) entry which is preliminary data.</text>
</comment>
<evidence type="ECO:0000256" key="12">
    <source>
        <dbReference type="RuleBase" id="RU003357"/>
    </source>
</evidence>
<keyword evidence="10 11" id="KW-0998">Cell outer membrane</keyword>
<evidence type="ECO:0000256" key="4">
    <source>
        <dbReference type="ARBA" id="ARBA00022496"/>
    </source>
</evidence>
<feature type="chain" id="PRO_5037160219" evidence="14">
    <location>
        <begin position="24"/>
        <end position="803"/>
    </location>
</feature>
<dbReference type="Pfam" id="PF00593">
    <property type="entry name" value="TonB_dep_Rec_b-barrel"/>
    <property type="match status" value="1"/>
</dbReference>
<evidence type="ECO:0000256" key="1">
    <source>
        <dbReference type="ARBA" id="ARBA00004571"/>
    </source>
</evidence>
<evidence type="ECO:0000256" key="3">
    <source>
        <dbReference type="ARBA" id="ARBA00022452"/>
    </source>
</evidence>
<organism evidence="17 18">
    <name type="scientific">Novosphingobium endophyticum</name>
    <dbReference type="NCBI Taxonomy" id="1955250"/>
    <lineage>
        <taxon>Bacteria</taxon>
        <taxon>Pseudomonadati</taxon>
        <taxon>Pseudomonadota</taxon>
        <taxon>Alphaproteobacteria</taxon>
        <taxon>Sphingomonadales</taxon>
        <taxon>Sphingomonadaceae</taxon>
        <taxon>Novosphingobium</taxon>
    </lineage>
</organism>
<dbReference type="AlphaFoldDB" id="A0A916TTF6"/>